<protein>
    <recommendedName>
        <fullName evidence="4">Golgi apparatus membrane protein TVP38</fullName>
    </recommendedName>
    <alternativeName>
        <fullName evidence="5">Golgi apparatus membrane protein tvp38</fullName>
    </alternativeName>
</protein>
<sequence>MDRIQYQDTPYPDDRDGNPPQDRLLGSQPDNTAIPQPAPVQQSSSSNRAPLQDDVPFHQHTSNDSIANQYEEAHPNDSVVKEGKRLSKKWQYRLYWMVPLGILLIIIAVLFEVYKTDFERWASPLTDWLRARKSWSWVLPVVILIVLSFPPLFGHEIVQLIVGLTYPLGVALGITCAGAILGEAACFIVFKYGFTWWVDKKIATKIKWAATARIANEAGFRGVLVIRYSIVPPHLANPLFACTGMAFWLYMTTVILSLPKSMVFVALGTPSSENSKGTKFAKVIAIGVLVVITVFASIWIRKKMAIAIKDIEAERALSGGIVEGEDEMDNLHPINEADTSYKGANAAPYSYQGGAGSSRYQPV</sequence>
<feature type="transmembrane region" description="Helical" evidence="11">
    <location>
        <begin position="134"/>
        <end position="154"/>
    </location>
</feature>
<evidence type="ECO:0000256" key="2">
    <source>
        <dbReference type="ARBA" id="ARBA00004653"/>
    </source>
</evidence>
<evidence type="ECO:0000313" key="13">
    <source>
        <dbReference type="EMBL" id="PMD18475.1"/>
    </source>
</evidence>
<keyword evidence="7 11" id="KW-1133">Transmembrane helix</keyword>
<evidence type="ECO:0000256" key="9">
    <source>
        <dbReference type="ARBA" id="ARBA00023136"/>
    </source>
</evidence>
<evidence type="ECO:0000256" key="5">
    <source>
        <dbReference type="ARBA" id="ARBA00020673"/>
    </source>
</evidence>
<dbReference type="OrthoDB" id="166803at2759"/>
<dbReference type="Pfam" id="PF09335">
    <property type="entry name" value="VTT_dom"/>
    <property type="match status" value="1"/>
</dbReference>
<evidence type="ECO:0000256" key="8">
    <source>
        <dbReference type="ARBA" id="ARBA00023034"/>
    </source>
</evidence>
<evidence type="ECO:0000256" key="10">
    <source>
        <dbReference type="SAM" id="MobiDB-lite"/>
    </source>
</evidence>
<comment type="similarity">
    <text evidence="3">Belongs to the TVP38/TMEM64 family.</text>
</comment>
<feature type="transmembrane region" description="Helical" evidence="11">
    <location>
        <begin position="94"/>
        <end position="114"/>
    </location>
</feature>
<evidence type="ECO:0000256" key="4">
    <source>
        <dbReference type="ARBA" id="ARBA00013533"/>
    </source>
</evidence>
<proteinExistence type="inferred from homology"/>
<keyword evidence="14" id="KW-1185">Reference proteome</keyword>
<dbReference type="PANTHER" id="PTHR47549">
    <property type="entry name" value="GOLGI APPARATUS MEMBRANE PROTEIN TVP38-RELATED"/>
    <property type="match status" value="1"/>
</dbReference>
<name>A0A2J6PWT2_9HELO</name>
<evidence type="ECO:0000259" key="12">
    <source>
        <dbReference type="Pfam" id="PF09335"/>
    </source>
</evidence>
<comment type="subcellular location">
    <subcellularLocation>
        <location evidence="2">Golgi apparatus membrane</location>
        <topology evidence="2">Multi-pass membrane protein</topology>
    </subcellularLocation>
</comment>
<dbReference type="EMBL" id="KZ613494">
    <property type="protein sequence ID" value="PMD18475.1"/>
    <property type="molecule type" value="Genomic_DNA"/>
</dbReference>
<dbReference type="AlphaFoldDB" id="A0A2J6PWT2"/>
<feature type="domain" description="VTT" evidence="12">
    <location>
        <begin position="155"/>
        <end position="268"/>
    </location>
</feature>
<comment type="function">
    <text evidence="1">Golgi membrane protein involved in vesicular trafficking and spindle migration.</text>
</comment>
<feature type="region of interest" description="Disordered" evidence="10">
    <location>
        <begin position="1"/>
        <end position="60"/>
    </location>
</feature>
<dbReference type="Proteomes" id="UP000235672">
    <property type="component" value="Unassembled WGS sequence"/>
</dbReference>
<dbReference type="PANTHER" id="PTHR47549:SF2">
    <property type="entry name" value="GOLGI APPARATUS MEMBRANE PROTEIN TVP38"/>
    <property type="match status" value="1"/>
</dbReference>
<evidence type="ECO:0000256" key="1">
    <source>
        <dbReference type="ARBA" id="ARBA00002978"/>
    </source>
</evidence>
<evidence type="ECO:0000256" key="7">
    <source>
        <dbReference type="ARBA" id="ARBA00022989"/>
    </source>
</evidence>
<feature type="transmembrane region" description="Helical" evidence="11">
    <location>
        <begin position="280"/>
        <end position="300"/>
    </location>
</feature>
<evidence type="ECO:0000256" key="3">
    <source>
        <dbReference type="ARBA" id="ARBA00008640"/>
    </source>
</evidence>
<dbReference type="InterPro" id="IPR032816">
    <property type="entry name" value="VTT_dom"/>
</dbReference>
<accession>A0A2J6PWT2</accession>
<dbReference type="GO" id="GO:0000139">
    <property type="term" value="C:Golgi membrane"/>
    <property type="evidence" value="ECO:0007669"/>
    <property type="project" value="UniProtKB-SubCell"/>
</dbReference>
<evidence type="ECO:0000313" key="14">
    <source>
        <dbReference type="Proteomes" id="UP000235672"/>
    </source>
</evidence>
<evidence type="ECO:0000256" key="6">
    <source>
        <dbReference type="ARBA" id="ARBA00022692"/>
    </source>
</evidence>
<gene>
    <name evidence="13" type="ORF">NA56DRAFT_647915</name>
</gene>
<keyword evidence="9 11" id="KW-0472">Membrane</keyword>
<keyword evidence="8" id="KW-0333">Golgi apparatus</keyword>
<dbReference type="InterPro" id="IPR051076">
    <property type="entry name" value="Golgi_membrane_TVP38/TMEM64"/>
</dbReference>
<feature type="transmembrane region" description="Helical" evidence="11">
    <location>
        <begin position="166"/>
        <end position="190"/>
    </location>
</feature>
<dbReference type="STRING" id="1745343.A0A2J6PWT2"/>
<keyword evidence="6 11" id="KW-0812">Transmembrane</keyword>
<reference evidence="13 14" key="1">
    <citation type="submission" date="2016-05" db="EMBL/GenBank/DDBJ databases">
        <title>A degradative enzymes factory behind the ericoid mycorrhizal symbiosis.</title>
        <authorList>
            <consortium name="DOE Joint Genome Institute"/>
            <person name="Martino E."/>
            <person name="Morin E."/>
            <person name="Grelet G."/>
            <person name="Kuo A."/>
            <person name="Kohler A."/>
            <person name="Daghino S."/>
            <person name="Barry K."/>
            <person name="Choi C."/>
            <person name="Cichocki N."/>
            <person name="Clum A."/>
            <person name="Copeland A."/>
            <person name="Hainaut M."/>
            <person name="Haridas S."/>
            <person name="Labutti K."/>
            <person name="Lindquist E."/>
            <person name="Lipzen A."/>
            <person name="Khouja H.-R."/>
            <person name="Murat C."/>
            <person name="Ohm R."/>
            <person name="Olson A."/>
            <person name="Spatafora J."/>
            <person name="Veneault-Fourrey C."/>
            <person name="Henrissat B."/>
            <person name="Grigoriev I."/>
            <person name="Martin F."/>
            <person name="Perotto S."/>
        </authorList>
    </citation>
    <scope>NUCLEOTIDE SEQUENCE [LARGE SCALE GENOMIC DNA]</scope>
    <source>
        <strain evidence="13 14">UAMH 7357</strain>
    </source>
</reference>
<feature type="transmembrane region" description="Helical" evidence="11">
    <location>
        <begin position="247"/>
        <end position="268"/>
    </location>
</feature>
<evidence type="ECO:0000256" key="11">
    <source>
        <dbReference type="SAM" id="Phobius"/>
    </source>
</evidence>
<organism evidence="13 14">
    <name type="scientific">Hyaloscypha hepaticicola</name>
    <dbReference type="NCBI Taxonomy" id="2082293"/>
    <lineage>
        <taxon>Eukaryota</taxon>
        <taxon>Fungi</taxon>
        <taxon>Dikarya</taxon>
        <taxon>Ascomycota</taxon>
        <taxon>Pezizomycotina</taxon>
        <taxon>Leotiomycetes</taxon>
        <taxon>Helotiales</taxon>
        <taxon>Hyaloscyphaceae</taxon>
        <taxon>Hyaloscypha</taxon>
    </lineage>
</organism>